<dbReference type="PANTHER" id="PTHR46276">
    <property type="entry name" value="E3 UBIQUITIN-PROTEIN LIGASE UBR5"/>
    <property type="match status" value="1"/>
</dbReference>
<evidence type="ECO:0000313" key="3">
    <source>
        <dbReference type="Proteomes" id="UP000541444"/>
    </source>
</evidence>
<dbReference type="InterPro" id="IPR002004">
    <property type="entry name" value="PABP_HYD_C"/>
</dbReference>
<reference evidence="2 3" key="1">
    <citation type="journal article" date="2020" name="IScience">
        <title>Genome Sequencing of the Endangered Kingdonia uniflora (Circaeasteraceae, Ranunculales) Reveals Potential Mechanisms of Evolutionary Specialization.</title>
        <authorList>
            <person name="Sun Y."/>
            <person name="Deng T."/>
            <person name="Zhang A."/>
            <person name="Moore M.J."/>
            <person name="Landis J.B."/>
            <person name="Lin N."/>
            <person name="Zhang H."/>
            <person name="Zhang X."/>
            <person name="Huang J."/>
            <person name="Zhang X."/>
            <person name="Sun H."/>
            <person name="Wang H."/>
        </authorList>
    </citation>
    <scope>NUCLEOTIDE SEQUENCE [LARGE SCALE GENOMIC DNA]</scope>
    <source>
        <strain evidence="2">TB1705</strain>
        <tissue evidence="2">Leaf</tissue>
    </source>
</reference>
<organism evidence="2 3">
    <name type="scientific">Kingdonia uniflora</name>
    <dbReference type="NCBI Taxonomy" id="39325"/>
    <lineage>
        <taxon>Eukaryota</taxon>
        <taxon>Viridiplantae</taxon>
        <taxon>Streptophyta</taxon>
        <taxon>Embryophyta</taxon>
        <taxon>Tracheophyta</taxon>
        <taxon>Spermatophyta</taxon>
        <taxon>Magnoliopsida</taxon>
        <taxon>Ranunculales</taxon>
        <taxon>Circaeasteraceae</taxon>
        <taxon>Kingdonia</taxon>
    </lineage>
</organism>
<dbReference type="GO" id="GO:0000209">
    <property type="term" value="P:protein polyubiquitination"/>
    <property type="evidence" value="ECO:0007669"/>
    <property type="project" value="TreeGrafter"/>
</dbReference>
<dbReference type="Pfam" id="PF00658">
    <property type="entry name" value="MLLE"/>
    <property type="match status" value="2"/>
</dbReference>
<accession>A0A7J7N9W2</accession>
<proteinExistence type="predicted"/>
<dbReference type="Proteomes" id="UP000541444">
    <property type="component" value="Unassembled WGS sequence"/>
</dbReference>
<dbReference type="GO" id="GO:0005634">
    <property type="term" value="C:nucleus"/>
    <property type="evidence" value="ECO:0007669"/>
    <property type="project" value="TreeGrafter"/>
</dbReference>
<dbReference type="OrthoDB" id="19742at2759"/>
<name>A0A7J7N9W2_9MAGN</name>
<feature type="domain" description="PABC" evidence="1">
    <location>
        <begin position="98"/>
        <end position="175"/>
    </location>
</feature>
<sequence>MGELRLDNDARLPSILNWTFTTVLANASPEHQRALLGEKLCPLVDQLEHGMAGKVTGMLLELDQPKVLHLLESPKALKAKVSEAMEVLRNAASWLQSNILGGLVTPVLSPSEHQRMMFGWKLYPLVDQQEYELAFHVTGMLLEMDQPQVFQLLESREGLKAKVAKAMKILNTSQTIPVVDLVTQLANASREHQRKMFGMSLNPLVDQLVNENVCQADRHASEVTVCDPIGTLATWYIKKFFPPNPKTLESYLRVSRVNGFAVKTVDTTGAGDAFVGDIFLPYQRMKLIPHTDMGVEHLQHALEISPRNVAAYFGLASRLLGLSKECVNNGVFSWGASLLEEASDVANASTVLTGKCFLHLEVAW</sequence>
<dbReference type="InterPro" id="IPR029056">
    <property type="entry name" value="Ribokinase-like"/>
</dbReference>
<dbReference type="InterPro" id="IPR036053">
    <property type="entry name" value="PABP-dom"/>
</dbReference>
<dbReference type="Gene3D" id="1.10.1900.10">
    <property type="entry name" value="c-terminal domain of poly(a) binding protein"/>
    <property type="match status" value="2"/>
</dbReference>
<dbReference type="PANTHER" id="PTHR46276:SF1">
    <property type="entry name" value="E3 UBIQUITIN-PROTEIN LIGASE UBR5"/>
    <property type="match status" value="1"/>
</dbReference>
<keyword evidence="3" id="KW-1185">Reference proteome</keyword>
<comment type="caution">
    <text evidence="2">The sequence shown here is derived from an EMBL/GenBank/DDBJ whole genome shotgun (WGS) entry which is preliminary data.</text>
</comment>
<evidence type="ECO:0000313" key="2">
    <source>
        <dbReference type="EMBL" id="KAF6163790.1"/>
    </source>
</evidence>
<dbReference type="Gene3D" id="3.40.1190.20">
    <property type="match status" value="1"/>
</dbReference>
<dbReference type="EMBL" id="JACGCM010000965">
    <property type="protein sequence ID" value="KAF6163790.1"/>
    <property type="molecule type" value="Genomic_DNA"/>
</dbReference>
<feature type="domain" description="PABC" evidence="1">
    <location>
        <begin position="16"/>
        <end position="93"/>
    </location>
</feature>
<dbReference type="SUPFAM" id="SSF53613">
    <property type="entry name" value="Ribokinase-like"/>
    <property type="match status" value="1"/>
</dbReference>
<evidence type="ECO:0000259" key="1">
    <source>
        <dbReference type="PROSITE" id="PS51309"/>
    </source>
</evidence>
<dbReference type="GO" id="GO:0034450">
    <property type="term" value="F:ubiquitin-ubiquitin ligase activity"/>
    <property type="evidence" value="ECO:0007669"/>
    <property type="project" value="TreeGrafter"/>
</dbReference>
<dbReference type="SMART" id="SM00517">
    <property type="entry name" value="PolyA"/>
    <property type="match status" value="2"/>
</dbReference>
<protein>
    <recommendedName>
        <fullName evidence="1">PABC domain-containing protein</fullName>
    </recommendedName>
</protein>
<dbReference type="GO" id="GO:0003723">
    <property type="term" value="F:RNA binding"/>
    <property type="evidence" value="ECO:0007669"/>
    <property type="project" value="InterPro"/>
</dbReference>
<dbReference type="GO" id="GO:0090263">
    <property type="term" value="P:positive regulation of canonical Wnt signaling pathway"/>
    <property type="evidence" value="ECO:0007669"/>
    <property type="project" value="TreeGrafter"/>
</dbReference>
<dbReference type="SUPFAM" id="SSF63570">
    <property type="entry name" value="PABC (PABP) domain"/>
    <property type="match status" value="2"/>
</dbReference>
<dbReference type="PROSITE" id="PS51309">
    <property type="entry name" value="PABC"/>
    <property type="match status" value="2"/>
</dbReference>
<dbReference type="GO" id="GO:0005737">
    <property type="term" value="C:cytoplasm"/>
    <property type="evidence" value="ECO:0007669"/>
    <property type="project" value="TreeGrafter"/>
</dbReference>
<gene>
    <name evidence="2" type="ORF">GIB67_012149</name>
</gene>
<dbReference type="AlphaFoldDB" id="A0A7J7N9W2"/>